<feature type="region of interest" description="Disordered" evidence="6">
    <location>
        <begin position="380"/>
        <end position="449"/>
    </location>
</feature>
<dbReference type="PANTHER" id="PTHR18884">
    <property type="entry name" value="SEPTIN"/>
    <property type="match status" value="1"/>
</dbReference>
<name>A0A4T0X1E8_9ASCO</name>
<dbReference type="EMBL" id="SELW01000405">
    <property type="protein sequence ID" value="TID28373.1"/>
    <property type="molecule type" value="Genomic_DNA"/>
</dbReference>
<dbReference type="GO" id="GO:0005525">
    <property type="term" value="F:GTP binding"/>
    <property type="evidence" value="ECO:0007669"/>
    <property type="project" value="UniProtKB-KW"/>
</dbReference>
<feature type="domain" description="Septin-type G" evidence="7">
    <location>
        <begin position="11"/>
        <end position="315"/>
    </location>
</feature>
<dbReference type="Gene3D" id="3.40.50.300">
    <property type="entry name" value="P-loop containing nucleotide triphosphate hydrolases"/>
    <property type="match status" value="1"/>
</dbReference>
<dbReference type="SUPFAM" id="SSF52540">
    <property type="entry name" value="P-loop containing nucleoside triphosphate hydrolases"/>
    <property type="match status" value="1"/>
</dbReference>
<dbReference type="InterPro" id="IPR016491">
    <property type="entry name" value="Septin"/>
</dbReference>
<evidence type="ECO:0000256" key="1">
    <source>
        <dbReference type="ARBA" id="ARBA00004266"/>
    </source>
</evidence>
<evidence type="ECO:0000313" key="9">
    <source>
        <dbReference type="Proteomes" id="UP000307173"/>
    </source>
</evidence>
<organism evidence="8 9">
    <name type="scientific">Pichia inconspicua</name>
    <dbReference type="NCBI Taxonomy" id="52247"/>
    <lineage>
        <taxon>Eukaryota</taxon>
        <taxon>Fungi</taxon>
        <taxon>Dikarya</taxon>
        <taxon>Ascomycota</taxon>
        <taxon>Saccharomycotina</taxon>
        <taxon>Pichiomycetes</taxon>
        <taxon>Pichiales</taxon>
        <taxon>Pichiaceae</taxon>
        <taxon>Pichia</taxon>
    </lineage>
</organism>
<dbReference type="Proteomes" id="UP000307173">
    <property type="component" value="Unassembled WGS sequence"/>
</dbReference>
<dbReference type="PIRSF" id="PIRSF006698">
    <property type="entry name" value="Septin"/>
    <property type="match status" value="1"/>
</dbReference>
<dbReference type="PROSITE" id="PS51719">
    <property type="entry name" value="G_SEPTIN"/>
    <property type="match status" value="1"/>
</dbReference>
<evidence type="ECO:0000256" key="4">
    <source>
        <dbReference type="RuleBase" id="RU004560"/>
    </source>
</evidence>
<keyword evidence="9" id="KW-1185">Reference proteome</keyword>
<keyword evidence="2 4" id="KW-0547">Nucleotide-binding</keyword>
<keyword evidence="3 4" id="KW-0342">GTP-binding</keyword>
<dbReference type="GO" id="GO:0032156">
    <property type="term" value="C:septin cytoskeleton"/>
    <property type="evidence" value="ECO:0007669"/>
    <property type="project" value="UniProtKB-ARBA"/>
</dbReference>
<dbReference type="AlphaFoldDB" id="A0A4T0X1E8"/>
<dbReference type="OrthoDB" id="416553at2759"/>
<reference evidence="8 9" key="1">
    <citation type="journal article" date="2019" name="Front. Genet.">
        <title>Whole-Genome Sequencing of the Opportunistic Yeast Pathogen Candida inconspicua Uncovers Its Hybrid Origin.</title>
        <authorList>
            <person name="Mixao V."/>
            <person name="Hansen A.P."/>
            <person name="Saus E."/>
            <person name="Boekhout T."/>
            <person name="Lass-Florl C."/>
            <person name="Gabaldon T."/>
        </authorList>
    </citation>
    <scope>NUCLEOTIDE SEQUENCE [LARGE SCALE GENOMIC DNA]</scope>
    <source>
        <strain evidence="8 9">CBS 180</strain>
    </source>
</reference>
<dbReference type="GO" id="GO:0005938">
    <property type="term" value="C:cell cortex"/>
    <property type="evidence" value="ECO:0007669"/>
    <property type="project" value="UniProtKB-ARBA"/>
</dbReference>
<dbReference type="InterPro" id="IPR027417">
    <property type="entry name" value="P-loop_NTPase"/>
</dbReference>
<feature type="coiled-coil region" evidence="5">
    <location>
        <begin position="469"/>
        <end position="511"/>
    </location>
</feature>
<evidence type="ECO:0000256" key="3">
    <source>
        <dbReference type="ARBA" id="ARBA00023134"/>
    </source>
</evidence>
<evidence type="ECO:0000259" key="7">
    <source>
        <dbReference type="PROSITE" id="PS51719"/>
    </source>
</evidence>
<sequence>MAVYRKKDARRAIRFTVLVTGSQGTGKTAFVNSLLDQNILPHRYQGKTHGKTIPKTITYSNLSSINASEAQYTFDASNAHKEPGIAITETSVEIVDEDESKILLTVIDTPGFGDNLDNNICVKEVCNFLEQQFDFVLAEETKVRRNPRFEDTRVHVCLYFIEPTGHGLRELDVESMIKFSKYVNVMPIIARADSFTKHELANFKRNILQDIERFKIPVFQFQTDEYENDEEIIEESKYLSQLQPFAIITSDTEDIINGKKTRVRKYPWGTIDINDTSVSDFPVLKSVLLGSQLQEFKDITHDFLYEAYRTEKLSSVVDLKNDFTDSIPTPSHLGLTSSEPPSMSNLAEIANSTSMKKFDIPHKGEVDSLTNNLANTTIQEQQEEYDNSSVYAENRDDVSKNSKRQSMDSQTSNTSHSTMTKPNAPRRSATNSPQVSTRSEFQVPQANIDPKKLRKISETVPYMLRHETLRSKQSKLEELERQSALELSRRAAELERKTKELRMREAQLKERLAQRESVLSTTTTTAGSIKSTEFKDSVENVVS</sequence>
<accession>A0A4T0X1E8</accession>
<comment type="similarity">
    <text evidence="4">Belongs to the TRAFAC class TrmE-Era-EngA-EngB-Septin-like GTPase superfamily. Septin GTPase family.</text>
</comment>
<comment type="caution">
    <text evidence="8">The sequence shown here is derived from an EMBL/GenBank/DDBJ whole genome shotgun (WGS) entry which is preliminary data.</text>
</comment>
<evidence type="ECO:0000256" key="6">
    <source>
        <dbReference type="SAM" id="MobiDB-lite"/>
    </source>
</evidence>
<evidence type="ECO:0000313" key="8">
    <source>
        <dbReference type="EMBL" id="TID28373.1"/>
    </source>
</evidence>
<dbReference type="InterPro" id="IPR030379">
    <property type="entry name" value="G_SEPTIN_dom"/>
</dbReference>
<dbReference type="CDD" id="cd01850">
    <property type="entry name" value="CDC_Septin"/>
    <property type="match status" value="1"/>
</dbReference>
<dbReference type="Pfam" id="PF00735">
    <property type="entry name" value="Septin"/>
    <property type="match status" value="1"/>
</dbReference>
<keyword evidence="5" id="KW-0175">Coiled coil</keyword>
<feature type="compositionally biased region" description="Polar residues" evidence="6">
    <location>
        <begin position="428"/>
        <end position="445"/>
    </location>
</feature>
<dbReference type="GO" id="GO:0005935">
    <property type="term" value="C:cellular bud neck"/>
    <property type="evidence" value="ECO:0007669"/>
    <property type="project" value="UniProtKB-SubCell"/>
</dbReference>
<feature type="compositionally biased region" description="Polar residues" evidence="6">
    <location>
        <begin position="407"/>
        <end position="421"/>
    </location>
</feature>
<protein>
    <recommendedName>
        <fullName evidence="7">Septin-type G domain-containing protein</fullName>
    </recommendedName>
</protein>
<proteinExistence type="inferred from homology"/>
<comment type="subcellular location">
    <subcellularLocation>
        <location evidence="1">Bud neck</location>
    </subcellularLocation>
</comment>
<dbReference type="STRING" id="52247.A0A4T0X1E8"/>
<evidence type="ECO:0000256" key="2">
    <source>
        <dbReference type="ARBA" id="ARBA00022741"/>
    </source>
</evidence>
<gene>
    <name evidence="8" type="ORF">CANINC_002551</name>
</gene>
<evidence type="ECO:0000256" key="5">
    <source>
        <dbReference type="SAM" id="Coils"/>
    </source>
</evidence>